<accession>A0A285P3D1</accession>
<reference evidence="4" key="1">
    <citation type="submission" date="2017-09" db="EMBL/GenBank/DDBJ databases">
        <authorList>
            <person name="Varghese N."/>
            <person name="Submissions S."/>
        </authorList>
    </citation>
    <scope>NUCLEOTIDE SEQUENCE [LARGE SCALE GENOMIC DNA]</scope>
    <source>
        <strain evidence="4">CGMCC 1.8913</strain>
    </source>
</reference>
<dbReference type="EMBL" id="OBEK01000004">
    <property type="protein sequence ID" value="SNZ15663.1"/>
    <property type="molecule type" value="Genomic_DNA"/>
</dbReference>
<evidence type="ECO:0000313" key="3">
    <source>
        <dbReference type="EMBL" id="SNZ15663.1"/>
    </source>
</evidence>
<protein>
    <submittedName>
        <fullName evidence="3">Ion channel</fullName>
    </submittedName>
</protein>
<evidence type="ECO:0000256" key="1">
    <source>
        <dbReference type="SAM" id="Phobius"/>
    </source>
</evidence>
<dbReference type="SUPFAM" id="SSF81324">
    <property type="entry name" value="Voltage-gated potassium channels"/>
    <property type="match status" value="1"/>
</dbReference>
<keyword evidence="1" id="KW-1133">Transmembrane helix</keyword>
<evidence type="ECO:0000259" key="2">
    <source>
        <dbReference type="Pfam" id="PF07885"/>
    </source>
</evidence>
<dbReference type="Gene3D" id="1.10.287.70">
    <property type="match status" value="1"/>
</dbReference>
<dbReference type="AlphaFoldDB" id="A0A285P3D1"/>
<dbReference type="Pfam" id="PF07885">
    <property type="entry name" value="Ion_trans_2"/>
    <property type="match status" value="1"/>
</dbReference>
<evidence type="ECO:0000313" key="4">
    <source>
        <dbReference type="Proteomes" id="UP000219356"/>
    </source>
</evidence>
<gene>
    <name evidence="3" type="ORF">SAMN05421503_2700</name>
</gene>
<keyword evidence="4" id="KW-1185">Reference proteome</keyword>
<dbReference type="Proteomes" id="UP000219356">
    <property type="component" value="Unassembled WGS sequence"/>
</dbReference>
<keyword evidence="1" id="KW-0812">Transmembrane</keyword>
<feature type="transmembrane region" description="Helical" evidence="1">
    <location>
        <begin position="139"/>
        <end position="160"/>
    </location>
</feature>
<feature type="transmembrane region" description="Helical" evidence="1">
    <location>
        <begin position="12"/>
        <end position="36"/>
    </location>
</feature>
<feature type="transmembrane region" description="Helical" evidence="1">
    <location>
        <begin position="115"/>
        <end position="133"/>
    </location>
</feature>
<proteinExistence type="predicted"/>
<dbReference type="InterPro" id="IPR013099">
    <property type="entry name" value="K_chnl_dom"/>
</dbReference>
<sequence>MKEEKEVTAMEAVLIILGIAVIGLVVLDFILTTLWVQGGAGPVTSKLTSGIWILTRKMSRDNKTILSLVGPMLLVLTVMSWILLFLAGWFCLIASDPDILSNSQHEGNASIIDRIYYVGYTFFTLGSGNWTPSSDVWKVIAIILTASGMISITFAVTYLINVVSAVNTKRGFAQDVLSIGQSGTEILLTAWNGKDLHHLDKPLSLISSNLSTLSTQYNAYPILHYYFNKDSSKSTSLAIAALDDALQVMEHHLPKETLPNPVIVKQTRSSILTFLDTLDFVTISDKNEEAPAPDLTELREKGLPVHQAQGEEQTFEHRKKLLSLVHLNARKWPT</sequence>
<feature type="domain" description="Potassium channel" evidence="2">
    <location>
        <begin position="87"/>
        <end position="163"/>
    </location>
</feature>
<keyword evidence="1" id="KW-0472">Membrane</keyword>
<name>A0A285P3D1_9BACI</name>
<organism evidence="3 4">
    <name type="scientific">Terribacillus aidingensis</name>
    <dbReference type="NCBI Taxonomy" id="586416"/>
    <lineage>
        <taxon>Bacteria</taxon>
        <taxon>Bacillati</taxon>
        <taxon>Bacillota</taxon>
        <taxon>Bacilli</taxon>
        <taxon>Bacillales</taxon>
        <taxon>Bacillaceae</taxon>
        <taxon>Terribacillus</taxon>
    </lineage>
</organism>
<feature type="transmembrane region" description="Helical" evidence="1">
    <location>
        <begin position="65"/>
        <end position="94"/>
    </location>
</feature>